<accession>A0A1L8SYQ0</accession>
<evidence type="ECO:0000313" key="1">
    <source>
        <dbReference type="EMBL" id="OJG37088.1"/>
    </source>
</evidence>
<gene>
    <name evidence="1" type="ORF">RV00_GL000045</name>
</gene>
<dbReference type="AlphaFoldDB" id="A0A1L8SYQ0"/>
<dbReference type="EMBL" id="JXKM01000001">
    <property type="protein sequence ID" value="OJG37088.1"/>
    <property type="molecule type" value="Genomic_DNA"/>
</dbReference>
<dbReference type="SUPFAM" id="SSF56784">
    <property type="entry name" value="HAD-like"/>
    <property type="match status" value="1"/>
</dbReference>
<keyword evidence="2" id="KW-1185">Reference proteome</keyword>
<name>A0A1L8SYQ0_9ENTE</name>
<dbReference type="InterPro" id="IPR023214">
    <property type="entry name" value="HAD_sf"/>
</dbReference>
<evidence type="ECO:0008006" key="3">
    <source>
        <dbReference type="Google" id="ProtNLM"/>
    </source>
</evidence>
<evidence type="ECO:0000313" key="2">
    <source>
        <dbReference type="Proteomes" id="UP000183700"/>
    </source>
</evidence>
<dbReference type="OrthoDB" id="2184569at2"/>
<protein>
    <recommendedName>
        <fullName evidence="3">HAD hydrolase, family IA</fullName>
    </recommendedName>
</protein>
<dbReference type="RefSeq" id="WP_071860601.1">
    <property type="nucleotide sequence ID" value="NZ_JBHLVS010000004.1"/>
</dbReference>
<proteinExistence type="predicted"/>
<dbReference type="Proteomes" id="UP000183700">
    <property type="component" value="Unassembled WGS sequence"/>
</dbReference>
<comment type="caution">
    <text evidence="1">The sequence shown here is derived from an EMBL/GenBank/DDBJ whole genome shotgun (WGS) entry which is preliminary data.</text>
</comment>
<organism evidence="1 2">
    <name type="scientific">Enterococcus devriesei</name>
    <dbReference type="NCBI Taxonomy" id="319970"/>
    <lineage>
        <taxon>Bacteria</taxon>
        <taxon>Bacillati</taxon>
        <taxon>Bacillota</taxon>
        <taxon>Bacilli</taxon>
        <taxon>Lactobacillales</taxon>
        <taxon>Enterococcaceae</taxon>
        <taxon>Enterococcus</taxon>
    </lineage>
</organism>
<sequence>MVETFVFSSESVFLNEESQTTAAQFLDYLKRRKQRIGMVFTDQQSMNQILLAHDLAEYFDFSINGEAGRQVAHGLLDFLKDELQQGKVYFISDSLPQLQEAESLGFVPIYVNDDCYKEGVPCRAYEDYKQLHLAIIADRFEELI</sequence>
<dbReference type="Gene3D" id="3.40.50.1000">
    <property type="entry name" value="HAD superfamily/HAD-like"/>
    <property type="match status" value="1"/>
</dbReference>
<reference evidence="1 2" key="1">
    <citation type="submission" date="2014-12" db="EMBL/GenBank/DDBJ databases">
        <title>Draft genome sequences of 29 type strains of Enterococci.</title>
        <authorList>
            <person name="Zhong Z."/>
            <person name="Sun Z."/>
            <person name="Liu W."/>
            <person name="Zhang W."/>
            <person name="Zhang H."/>
        </authorList>
    </citation>
    <scope>NUCLEOTIDE SEQUENCE [LARGE SCALE GENOMIC DNA]</scope>
    <source>
        <strain evidence="1 2">DSM 22802</strain>
    </source>
</reference>
<dbReference type="InterPro" id="IPR036412">
    <property type="entry name" value="HAD-like_sf"/>
</dbReference>